<organism evidence="3 4">
    <name type="scientific">Methylobacterium terrae</name>
    <dbReference type="NCBI Taxonomy" id="2202827"/>
    <lineage>
        <taxon>Bacteria</taxon>
        <taxon>Pseudomonadati</taxon>
        <taxon>Pseudomonadota</taxon>
        <taxon>Alphaproteobacteria</taxon>
        <taxon>Hyphomicrobiales</taxon>
        <taxon>Methylobacteriaceae</taxon>
        <taxon>Methylobacterium</taxon>
    </lineage>
</organism>
<dbReference type="Gene3D" id="3.40.50.2000">
    <property type="entry name" value="Glycogen Phosphorylase B"/>
    <property type="match status" value="2"/>
</dbReference>
<dbReference type="Pfam" id="PF03033">
    <property type="entry name" value="Glyco_transf_28"/>
    <property type="match status" value="1"/>
</dbReference>
<dbReference type="GO" id="GO:0033072">
    <property type="term" value="P:vancomycin biosynthetic process"/>
    <property type="evidence" value="ECO:0007669"/>
    <property type="project" value="UniProtKB-ARBA"/>
</dbReference>
<dbReference type="KEGG" id="mtea:DK419_08745"/>
<dbReference type="CDD" id="cd03784">
    <property type="entry name" value="GT1_Gtf-like"/>
    <property type="match status" value="1"/>
</dbReference>
<dbReference type="GO" id="GO:0008194">
    <property type="term" value="F:UDP-glycosyltransferase activity"/>
    <property type="evidence" value="ECO:0007669"/>
    <property type="project" value="InterPro"/>
</dbReference>
<dbReference type="EMBL" id="CP029553">
    <property type="protein sequence ID" value="AWN46393.1"/>
    <property type="molecule type" value="Genomic_DNA"/>
</dbReference>
<dbReference type="RefSeq" id="WP_109958738.1">
    <property type="nucleotide sequence ID" value="NZ_CP029553.1"/>
</dbReference>
<evidence type="ECO:0000313" key="3">
    <source>
        <dbReference type="EMBL" id="AWN46393.1"/>
    </source>
</evidence>
<dbReference type="PANTHER" id="PTHR48050:SF13">
    <property type="entry name" value="STEROL 3-BETA-GLUCOSYLTRANSFERASE UGT80A2"/>
    <property type="match status" value="1"/>
</dbReference>
<evidence type="ECO:0000313" key="4">
    <source>
        <dbReference type="Proteomes" id="UP000245444"/>
    </source>
</evidence>
<dbReference type="GO" id="GO:0016758">
    <property type="term" value="F:hexosyltransferase activity"/>
    <property type="evidence" value="ECO:0007669"/>
    <property type="project" value="InterPro"/>
</dbReference>
<dbReference type="GO" id="GO:0005975">
    <property type="term" value="P:carbohydrate metabolic process"/>
    <property type="evidence" value="ECO:0007669"/>
    <property type="project" value="InterPro"/>
</dbReference>
<dbReference type="InterPro" id="IPR002213">
    <property type="entry name" value="UDP_glucos_trans"/>
</dbReference>
<reference evidence="3 4" key="1">
    <citation type="submission" date="2018-05" db="EMBL/GenBank/DDBJ databases">
        <title>Complete Genome Sequence of Methylobacterium sp. 17Sr1-28.</title>
        <authorList>
            <person name="Srinivasan S."/>
        </authorList>
    </citation>
    <scope>NUCLEOTIDE SEQUENCE [LARGE SCALE GENOMIC DNA]</scope>
    <source>
        <strain evidence="3 4">17Sr1-28</strain>
    </source>
</reference>
<dbReference type="Proteomes" id="UP000245444">
    <property type="component" value="Chromosome"/>
</dbReference>
<dbReference type="PANTHER" id="PTHR48050">
    <property type="entry name" value="STEROL 3-BETA-GLUCOSYLTRANSFERASE"/>
    <property type="match status" value="1"/>
</dbReference>
<protein>
    <submittedName>
        <fullName evidence="3">Glycosyl transferase</fullName>
    </submittedName>
</protein>
<accession>A0A2U8WJT3</accession>
<dbReference type="AlphaFoldDB" id="A0A2U8WJT3"/>
<keyword evidence="3" id="KW-0808">Transferase</keyword>
<proteinExistence type="predicted"/>
<keyword evidence="4" id="KW-1185">Reference proteome</keyword>
<dbReference type="SUPFAM" id="SSF53756">
    <property type="entry name" value="UDP-Glycosyltransferase/glycogen phosphorylase"/>
    <property type="match status" value="1"/>
</dbReference>
<sequence>MAGALHIRSDAGPAPVPASAAAGEGGGRVFLIGLGTHGDVLPVLALGAALRRRNVEVRLAAPAPFRPLAARAGLAFHALGTAADFARAVDQPALWRPVRGARAMLAAVAAATEPTYRWLEAEAGPGDRVVASTLALGARVAQERLGLSLTTLHLMPMLLESRTAPPRLPGLPLPRLLPAALRHALGRGADRFVLGPAALPPLNAFRAGLGLAPVRRLRHWWHSPERVLLAVPDWYAPPQADWPAQVTQVGFPLADTFGDAAELAPDLAAFLQDGPAPLVFTYGSAMAGARAFFATAVEVCRLTGRRGLLLAGRADEVPDALPPGVVHAAYAPLSRLLPACAALVHHGGVGTVAQALAAGCPQLIVPVAFDHADEAERVVRLGVGTSLARWRFTAPRARRAIERLVGSGAVAAACREVQVLMRAESGVAEACAAIRGVDRREGIPLD</sequence>
<gene>
    <name evidence="3" type="ORF">DK419_08745</name>
</gene>
<dbReference type="Pfam" id="PF06722">
    <property type="entry name" value="EryCIII-like_C"/>
    <property type="match status" value="1"/>
</dbReference>
<evidence type="ECO:0000259" key="1">
    <source>
        <dbReference type="Pfam" id="PF03033"/>
    </source>
</evidence>
<feature type="domain" description="Erythromycin biosynthesis protein CIII-like C-terminal" evidence="2">
    <location>
        <begin position="318"/>
        <end position="424"/>
    </location>
</feature>
<feature type="domain" description="Glycosyltransferase family 28 N-terminal" evidence="1">
    <location>
        <begin position="29"/>
        <end position="157"/>
    </location>
</feature>
<name>A0A2U8WJT3_9HYPH</name>
<dbReference type="InterPro" id="IPR010610">
    <property type="entry name" value="EryCIII-like_C"/>
</dbReference>
<evidence type="ECO:0000259" key="2">
    <source>
        <dbReference type="Pfam" id="PF06722"/>
    </source>
</evidence>
<dbReference type="OrthoDB" id="9805366at2"/>
<dbReference type="InterPro" id="IPR050426">
    <property type="entry name" value="Glycosyltransferase_28"/>
</dbReference>
<dbReference type="InterPro" id="IPR004276">
    <property type="entry name" value="GlycoTrans_28_N"/>
</dbReference>